<proteinExistence type="inferred from homology"/>
<organism evidence="7 8">
    <name type="scientific">Actinomadura syzygii</name>
    <dbReference type="NCBI Taxonomy" id="1427538"/>
    <lineage>
        <taxon>Bacteria</taxon>
        <taxon>Bacillati</taxon>
        <taxon>Actinomycetota</taxon>
        <taxon>Actinomycetes</taxon>
        <taxon>Streptosporangiales</taxon>
        <taxon>Thermomonosporaceae</taxon>
        <taxon>Actinomadura</taxon>
    </lineage>
</organism>
<evidence type="ECO:0000313" key="7">
    <source>
        <dbReference type="EMBL" id="TYC07585.1"/>
    </source>
</evidence>
<keyword evidence="8" id="KW-1185">Reference proteome</keyword>
<evidence type="ECO:0000256" key="1">
    <source>
        <dbReference type="ARBA" id="ARBA00010641"/>
    </source>
</evidence>
<dbReference type="GO" id="GO:0003677">
    <property type="term" value="F:DNA binding"/>
    <property type="evidence" value="ECO:0007669"/>
    <property type="project" value="InterPro"/>
</dbReference>
<dbReference type="Proteomes" id="UP000322634">
    <property type="component" value="Unassembled WGS sequence"/>
</dbReference>
<evidence type="ECO:0000313" key="8">
    <source>
        <dbReference type="Proteomes" id="UP000322634"/>
    </source>
</evidence>
<comment type="similarity">
    <text evidence="1">Belongs to the sigma-70 factor family. ECF subfamily.</text>
</comment>
<keyword evidence="4" id="KW-0804">Transcription</keyword>
<dbReference type="OrthoDB" id="5501064at2"/>
<keyword evidence="2" id="KW-0805">Transcription regulation</keyword>
<evidence type="ECO:0000256" key="3">
    <source>
        <dbReference type="ARBA" id="ARBA00023082"/>
    </source>
</evidence>
<dbReference type="Gene3D" id="1.10.10.10">
    <property type="entry name" value="Winged helix-like DNA-binding domain superfamily/Winged helix DNA-binding domain"/>
    <property type="match status" value="1"/>
</dbReference>
<gene>
    <name evidence="7" type="ORF">FXF65_42035</name>
</gene>
<dbReference type="InterPro" id="IPR036388">
    <property type="entry name" value="WH-like_DNA-bd_sf"/>
</dbReference>
<evidence type="ECO:0000256" key="5">
    <source>
        <dbReference type="SAM" id="MobiDB-lite"/>
    </source>
</evidence>
<dbReference type="Gene3D" id="1.10.1740.10">
    <property type="match status" value="1"/>
</dbReference>
<keyword evidence="3" id="KW-0731">Sigma factor</keyword>
<feature type="region of interest" description="Disordered" evidence="5">
    <location>
        <begin position="96"/>
        <end position="117"/>
    </location>
</feature>
<dbReference type="SUPFAM" id="SSF88659">
    <property type="entry name" value="Sigma3 and sigma4 domains of RNA polymerase sigma factors"/>
    <property type="match status" value="1"/>
</dbReference>
<feature type="region of interest" description="Disordered" evidence="5">
    <location>
        <begin position="185"/>
        <end position="207"/>
    </location>
</feature>
<protein>
    <submittedName>
        <fullName evidence="7">RNA polymerase sigma factor</fullName>
    </submittedName>
</protein>
<feature type="compositionally biased region" description="Basic and acidic residues" evidence="5">
    <location>
        <begin position="185"/>
        <end position="195"/>
    </location>
</feature>
<evidence type="ECO:0000256" key="4">
    <source>
        <dbReference type="ARBA" id="ARBA00023163"/>
    </source>
</evidence>
<sequence>MEGDRTVGEDVARTDRRLSTALRAAQRGDQDAFRKLYRAVQPRLLRYLRVLVGEAAGQVAAQTWREITHDLSDFRGDFQRFRGWVAVIGRSRALDHLSGRGSTAPPQTSPERVMDDGQMAEPRSVNAAIALIAGLPTDQGEAVLLRVVMGLDTRQAAEILGRTAEALQRSAYLGLLNLADRLEDSDASLRMEDKPGAAALHRSRDDR</sequence>
<feature type="domain" description="RNA polymerase sigma factor 70 region 4 type 2" evidence="6">
    <location>
        <begin position="129"/>
        <end position="175"/>
    </location>
</feature>
<reference evidence="7 8" key="1">
    <citation type="submission" date="2019-08" db="EMBL/GenBank/DDBJ databases">
        <title>Actinomadura sp. nov. CYP1-5 isolated from mountain soil.</title>
        <authorList>
            <person name="Songsumanus A."/>
            <person name="Kuncharoen N."/>
            <person name="Kudo T."/>
            <person name="Yuki M."/>
            <person name="Igarashi Y."/>
            <person name="Tanasupawat S."/>
        </authorList>
    </citation>
    <scope>NUCLEOTIDE SEQUENCE [LARGE SCALE GENOMIC DNA]</scope>
    <source>
        <strain evidence="7 8">GKU157</strain>
    </source>
</reference>
<evidence type="ECO:0000256" key="2">
    <source>
        <dbReference type="ARBA" id="ARBA00023015"/>
    </source>
</evidence>
<dbReference type="SUPFAM" id="SSF88946">
    <property type="entry name" value="Sigma2 domain of RNA polymerase sigma factors"/>
    <property type="match status" value="1"/>
</dbReference>
<dbReference type="InterPro" id="IPR013325">
    <property type="entry name" value="RNA_pol_sigma_r2"/>
</dbReference>
<dbReference type="InterPro" id="IPR039425">
    <property type="entry name" value="RNA_pol_sigma-70-like"/>
</dbReference>
<dbReference type="GO" id="GO:0006352">
    <property type="term" value="P:DNA-templated transcription initiation"/>
    <property type="evidence" value="ECO:0007669"/>
    <property type="project" value="InterPro"/>
</dbReference>
<dbReference type="GO" id="GO:0016987">
    <property type="term" value="F:sigma factor activity"/>
    <property type="evidence" value="ECO:0007669"/>
    <property type="project" value="UniProtKB-KW"/>
</dbReference>
<dbReference type="PANTHER" id="PTHR43133:SF66">
    <property type="entry name" value="ECF RNA POLYMERASE SIGMA FACTOR SIGK"/>
    <property type="match status" value="1"/>
</dbReference>
<dbReference type="Pfam" id="PF08281">
    <property type="entry name" value="Sigma70_r4_2"/>
    <property type="match status" value="1"/>
</dbReference>
<feature type="compositionally biased region" description="Polar residues" evidence="5">
    <location>
        <begin position="100"/>
        <end position="110"/>
    </location>
</feature>
<dbReference type="InterPro" id="IPR013324">
    <property type="entry name" value="RNA_pol_sigma_r3/r4-like"/>
</dbReference>
<evidence type="ECO:0000259" key="6">
    <source>
        <dbReference type="Pfam" id="PF08281"/>
    </source>
</evidence>
<dbReference type="EMBL" id="VSFF01000021">
    <property type="protein sequence ID" value="TYC07585.1"/>
    <property type="molecule type" value="Genomic_DNA"/>
</dbReference>
<dbReference type="PANTHER" id="PTHR43133">
    <property type="entry name" value="RNA POLYMERASE ECF-TYPE SIGMA FACTO"/>
    <property type="match status" value="1"/>
</dbReference>
<comment type="caution">
    <text evidence="7">The sequence shown here is derived from an EMBL/GenBank/DDBJ whole genome shotgun (WGS) entry which is preliminary data.</text>
</comment>
<accession>A0A5D0TQP7</accession>
<name>A0A5D0TQP7_9ACTN</name>
<dbReference type="AlphaFoldDB" id="A0A5D0TQP7"/>
<dbReference type="InterPro" id="IPR013249">
    <property type="entry name" value="RNA_pol_sigma70_r4_t2"/>
</dbReference>